<dbReference type="RefSeq" id="WP_255225787.1">
    <property type="nucleotide sequence ID" value="NZ_JAJEKE010000001.1"/>
</dbReference>
<proteinExistence type="predicted"/>
<evidence type="ECO:0000313" key="2">
    <source>
        <dbReference type="EMBL" id="MCQ1528298.1"/>
    </source>
</evidence>
<comment type="caution">
    <text evidence="2">The sequence shown here is derived from an EMBL/GenBank/DDBJ whole genome shotgun (WGS) entry which is preliminary data.</text>
</comment>
<accession>A0ABT1NAL2</accession>
<keyword evidence="3" id="KW-1185">Reference proteome</keyword>
<reference evidence="2 3" key="1">
    <citation type="submission" date="2021-10" db="EMBL/GenBank/DDBJ databases">
        <title>Lutispora strain m25 sp. nov., a thermophilic, non-spore-forming bacterium isolated from a lab-scale methanogenic bioreactor digesting anaerobic sludge.</title>
        <authorList>
            <person name="El Houari A."/>
            <person name="Mcdonald J."/>
        </authorList>
    </citation>
    <scope>NUCLEOTIDE SEQUENCE [LARGE SCALE GENOMIC DNA]</scope>
    <source>
        <strain evidence="3">m25</strain>
    </source>
</reference>
<feature type="domain" description="FMN-binding" evidence="1">
    <location>
        <begin position="3"/>
        <end position="27"/>
    </location>
</feature>
<sequence length="117" mass="12992">MNSADVDVVSGATHTSKAIIEAAKKALAESGKKLTDKIASVEQNMTPGTYYGEVYGKWKEGTIEGERFGSPKVIKPTNRWLFDGHKKGSHISVRTVPLFHGETRCYIRDINIHNIFN</sequence>
<evidence type="ECO:0000259" key="1">
    <source>
        <dbReference type="Pfam" id="PF04205"/>
    </source>
</evidence>
<dbReference type="InterPro" id="IPR007329">
    <property type="entry name" value="FMN-bd"/>
</dbReference>
<dbReference type="Proteomes" id="UP001651880">
    <property type="component" value="Unassembled WGS sequence"/>
</dbReference>
<name>A0ABT1NAL2_9FIRM</name>
<dbReference type="Gene3D" id="3.90.1010.20">
    <property type="match status" value="1"/>
</dbReference>
<gene>
    <name evidence="2" type="ORF">LJD61_01875</name>
</gene>
<dbReference type="EMBL" id="JAJEKE010000001">
    <property type="protein sequence ID" value="MCQ1528298.1"/>
    <property type="molecule type" value="Genomic_DNA"/>
</dbReference>
<organism evidence="2 3">
    <name type="scientific">Lutispora saccharofermentans</name>
    <dbReference type="NCBI Taxonomy" id="3024236"/>
    <lineage>
        <taxon>Bacteria</taxon>
        <taxon>Bacillati</taxon>
        <taxon>Bacillota</taxon>
        <taxon>Clostridia</taxon>
        <taxon>Lutisporales</taxon>
        <taxon>Lutisporaceae</taxon>
        <taxon>Lutispora</taxon>
    </lineage>
</organism>
<protein>
    <submittedName>
        <fullName evidence="2">FMN-binding protein</fullName>
    </submittedName>
</protein>
<evidence type="ECO:0000313" key="3">
    <source>
        <dbReference type="Proteomes" id="UP001651880"/>
    </source>
</evidence>
<dbReference type="Pfam" id="PF04205">
    <property type="entry name" value="FMN_bind"/>
    <property type="match status" value="1"/>
</dbReference>